<dbReference type="Proteomes" id="UP001250181">
    <property type="component" value="Unassembled WGS sequence"/>
</dbReference>
<proteinExistence type="predicted"/>
<name>A0ABU3QKK1_9ACTN</name>
<dbReference type="EMBL" id="JAWCTQ010000016">
    <property type="protein sequence ID" value="MDT9683305.1"/>
    <property type="molecule type" value="Genomic_DNA"/>
</dbReference>
<organism evidence="1 2">
    <name type="scientific">Streptomyces tamarix</name>
    <dbReference type="NCBI Taxonomy" id="3078565"/>
    <lineage>
        <taxon>Bacteria</taxon>
        <taxon>Bacillati</taxon>
        <taxon>Actinomycetota</taxon>
        <taxon>Actinomycetes</taxon>
        <taxon>Kitasatosporales</taxon>
        <taxon>Streptomycetaceae</taxon>
        <taxon>Streptomyces</taxon>
    </lineage>
</organism>
<evidence type="ECO:0000313" key="1">
    <source>
        <dbReference type="EMBL" id="MDT9683305.1"/>
    </source>
</evidence>
<accession>A0ABU3QKK1</accession>
<comment type="caution">
    <text evidence="1">The sequence shown here is derived from an EMBL/GenBank/DDBJ whole genome shotgun (WGS) entry which is preliminary data.</text>
</comment>
<evidence type="ECO:0000313" key="2">
    <source>
        <dbReference type="Proteomes" id="UP001250181"/>
    </source>
</evidence>
<keyword evidence="2" id="KW-1185">Reference proteome</keyword>
<sequence length="61" mass="7118">MDEEEINKQLDTLQEGQLKVLDSMSREELVKALLDMQRENTKMVIQYTEEIHTLLGLLGKK</sequence>
<gene>
    <name evidence="1" type="ORF">RND61_14665</name>
</gene>
<dbReference type="RefSeq" id="WP_315878379.1">
    <property type="nucleotide sequence ID" value="NZ_JAWCTQ010000016.1"/>
</dbReference>
<reference evidence="1 2" key="1">
    <citation type="submission" date="2023-09" db="EMBL/GenBank/DDBJ databases">
        <title>Streptomyces sp. nov.: A antagonism against Alternaria gaisen Producing Streptochlin, Isolated from Tamarix root soil.</title>
        <authorList>
            <person name="Chen Y."/>
        </authorList>
    </citation>
    <scope>NUCLEOTIDE SEQUENCE [LARGE SCALE GENOMIC DNA]</scope>
    <source>
        <strain evidence="1 2">TRM76323</strain>
    </source>
</reference>
<protein>
    <submittedName>
        <fullName evidence="1">Uncharacterized protein</fullName>
    </submittedName>
</protein>